<keyword evidence="2" id="KW-0489">Methyltransferase</keyword>
<dbReference type="InterPro" id="IPR022642">
    <property type="entry name" value="CheR_C"/>
</dbReference>
<dbReference type="KEGG" id="schy:GVO57_08310"/>
<dbReference type="PANTHER" id="PTHR24422">
    <property type="entry name" value="CHEMOTAXIS PROTEIN METHYLTRANSFERASE"/>
    <property type="match status" value="1"/>
</dbReference>
<dbReference type="SUPFAM" id="SSF47757">
    <property type="entry name" value="Chemotaxis receptor methyltransferase CheR, N-terminal domain"/>
    <property type="match status" value="1"/>
</dbReference>
<dbReference type="PANTHER" id="PTHR24422:SF21">
    <property type="entry name" value="CHEMOTAXIS PROTEIN METHYLTRANSFERASE 1"/>
    <property type="match status" value="1"/>
</dbReference>
<dbReference type="AlphaFoldDB" id="A0A7Z2S679"/>
<accession>A0A7Z2S679</accession>
<dbReference type="GO" id="GO:0032259">
    <property type="term" value="P:methylation"/>
    <property type="evidence" value="ECO:0007669"/>
    <property type="project" value="UniProtKB-KW"/>
</dbReference>
<dbReference type="GO" id="GO:0008757">
    <property type="term" value="F:S-adenosylmethionine-dependent methyltransferase activity"/>
    <property type="evidence" value="ECO:0007669"/>
    <property type="project" value="InterPro"/>
</dbReference>
<protein>
    <submittedName>
        <fullName evidence="2">Protein-glutamate O-methyltransferase CheR</fullName>
    </submittedName>
</protein>
<evidence type="ECO:0000313" key="3">
    <source>
        <dbReference type="Proteomes" id="UP000464468"/>
    </source>
</evidence>
<dbReference type="PROSITE" id="PS50123">
    <property type="entry name" value="CHER"/>
    <property type="match status" value="1"/>
</dbReference>
<feature type="domain" description="CheR-type methyltransferase" evidence="1">
    <location>
        <begin position="1"/>
        <end position="250"/>
    </location>
</feature>
<organism evidence="2 3">
    <name type="scientific">Sphingomonas changnyeongensis</name>
    <dbReference type="NCBI Taxonomy" id="2698679"/>
    <lineage>
        <taxon>Bacteria</taxon>
        <taxon>Pseudomonadati</taxon>
        <taxon>Pseudomonadota</taxon>
        <taxon>Alphaproteobacteria</taxon>
        <taxon>Sphingomonadales</taxon>
        <taxon>Sphingomonadaceae</taxon>
        <taxon>Sphingomonas</taxon>
    </lineage>
</organism>
<dbReference type="CDD" id="cd02440">
    <property type="entry name" value="AdoMet_MTases"/>
    <property type="match status" value="1"/>
</dbReference>
<dbReference type="InterPro" id="IPR050903">
    <property type="entry name" value="Bact_Chemotaxis_MeTrfase"/>
</dbReference>
<proteinExistence type="predicted"/>
<dbReference type="Proteomes" id="UP000464468">
    <property type="component" value="Chromosome"/>
</dbReference>
<dbReference type="PRINTS" id="PR00996">
    <property type="entry name" value="CHERMTFRASE"/>
</dbReference>
<evidence type="ECO:0000313" key="2">
    <source>
        <dbReference type="EMBL" id="QHL91875.1"/>
    </source>
</evidence>
<dbReference type="InterPro" id="IPR029063">
    <property type="entry name" value="SAM-dependent_MTases_sf"/>
</dbReference>
<keyword evidence="3" id="KW-1185">Reference proteome</keyword>
<gene>
    <name evidence="2" type="ORF">GVO57_08310</name>
</gene>
<reference evidence="2 3" key="1">
    <citation type="submission" date="2020-01" db="EMBL/GenBank/DDBJ databases">
        <title>Sphingomonas sp. C33 whole genome sequece.</title>
        <authorList>
            <person name="Park C."/>
        </authorList>
    </citation>
    <scope>NUCLEOTIDE SEQUENCE [LARGE SCALE GENOMIC DNA]</scope>
    <source>
        <strain evidence="2 3">C33</strain>
    </source>
</reference>
<dbReference type="SMART" id="SM00138">
    <property type="entry name" value="MeTrc"/>
    <property type="match status" value="1"/>
</dbReference>
<name>A0A7Z2S679_9SPHN</name>
<dbReference type="EMBL" id="CP047895">
    <property type="protein sequence ID" value="QHL91875.1"/>
    <property type="molecule type" value="Genomic_DNA"/>
</dbReference>
<dbReference type="SUPFAM" id="SSF53335">
    <property type="entry name" value="S-adenosyl-L-methionine-dependent methyltransferases"/>
    <property type="match status" value="1"/>
</dbReference>
<sequence>MAYLASLLEQRTGQQIGPNRLWRIETVLKAMIRAQGIASLGDLVARLRAGAEPALVDAVLSALLNHETYFFRDTAAFKLIETGVLDQLREARGADRRIAIWSAGCSTGQEAYSLAMIFANDPARWQGWTVDIQASDVSAAAVERARTGSYSQFEIQRGLPITSMLRWFDQDGETWRVGRALAGRVRFKRHHLLDDPAPGRFDLILCRNVMLYFNAERRRRAFDRLADALAPDGYLMLGAGETVIGQTDRFGSDPELRGLYRPAALIRRQAA</sequence>
<evidence type="ECO:0000259" key="1">
    <source>
        <dbReference type="PROSITE" id="PS50123"/>
    </source>
</evidence>
<dbReference type="InterPro" id="IPR000780">
    <property type="entry name" value="CheR_MeTrfase"/>
</dbReference>
<keyword evidence="2" id="KW-0808">Transferase</keyword>
<dbReference type="Gene3D" id="3.40.50.150">
    <property type="entry name" value="Vaccinia Virus protein VP39"/>
    <property type="match status" value="1"/>
</dbReference>
<dbReference type="Pfam" id="PF01739">
    <property type="entry name" value="CheR"/>
    <property type="match status" value="1"/>
</dbReference>